<proteinExistence type="predicted"/>
<organism evidence="2 3">
    <name type="scientific">Trichoderma cornu-damae</name>
    <dbReference type="NCBI Taxonomy" id="654480"/>
    <lineage>
        <taxon>Eukaryota</taxon>
        <taxon>Fungi</taxon>
        <taxon>Dikarya</taxon>
        <taxon>Ascomycota</taxon>
        <taxon>Pezizomycotina</taxon>
        <taxon>Sordariomycetes</taxon>
        <taxon>Hypocreomycetidae</taxon>
        <taxon>Hypocreales</taxon>
        <taxon>Hypocreaceae</taxon>
        <taxon>Trichoderma</taxon>
    </lineage>
</organism>
<keyword evidence="3" id="KW-1185">Reference proteome</keyword>
<protein>
    <submittedName>
        <fullName evidence="2">Uncharacterized protein</fullName>
    </submittedName>
</protein>
<evidence type="ECO:0000313" key="3">
    <source>
        <dbReference type="Proteomes" id="UP000827724"/>
    </source>
</evidence>
<dbReference type="EMBL" id="JAIWOZ010000002">
    <property type="protein sequence ID" value="KAH6609807.1"/>
    <property type="molecule type" value="Genomic_DNA"/>
</dbReference>
<reference evidence="2" key="1">
    <citation type="submission" date="2021-08" db="EMBL/GenBank/DDBJ databases">
        <title>Chromosome-Level Trichoderma cornu-damae using Hi-C Data.</title>
        <authorList>
            <person name="Kim C.S."/>
        </authorList>
    </citation>
    <scope>NUCLEOTIDE SEQUENCE</scope>
    <source>
        <strain evidence="2">KA19-0412C</strain>
    </source>
</reference>
<accession>A0A9P8QWD4</accession>
<dbReference type="Proteomes" id="UP000827724">
    <property type="component" value="Unassembled WGS sequence"/>
</dbReference>
<comment type="caution">
    <text evidence="2">The sequence shown here is derived from an EMBL/GenBank/DDBJ whole genome shotgun (WGS) entry which is preliminary data.</text>
</comment>
<name>A0A9P8QWD4_9HYPO</name>
<feature type="region of interest" description="Disordered" evidence="1">
    <location>
        <begin position="41"/>
        <end position="67"/>
    </location>
</feature>
<dbReference type="AlphaFoldDB" id="A0A9P8QWD4"/>
<evidence type="ECO:0000256" key="1">
    <source>
        <dbReference type="SAM" id="MobiDB-lite"/>
    </source>
</evidence>
<evidence type="ECO:0000313" key="2">
    <source>
        <dbReference type="EMBL" id="KAH6609807.1"/>
    </source>
</evidence>
<sequence>MVTVEVLHSLSVELYCREPDSPTKPHTQMFAPGVSGSCVSHMGSSKSSALRGCASDEQDEYQSGSAS</sequence>
<gene>
    <name evidence="2" type="ORF">Trco_003153</name>
</gene>